<evidence type="ECO:0000256" key="1">
    <source>
        <dbReference type="ARBA" id="ARBA00004123"/>
    </source>
</evidence>
<evidence type="ECO:0000256" key="3">
    <source>
        <dbReference type="ARBA" id="ARBA00022771"/>
    </source>
</evidence>
<feature type="compositionally biased region" description="Low complexity" evidence="10">
    <location>
        <begin position="101"/>
        <end position="118"/>
    </location>
</feature>
<proteinExistence type="predicted"/>
<evidence type="ECO:0000256" key="2">
    <source>
        <dbReference type="ARBA" id="ARBA00022723"/>
    </source>
</evidence>
<dbReference type="Gene3D" id="3.30.50.10">
    <property type="entry name" value="Erythroid Transcription Factor GATA-1, subunit A"/>
    <property type="match status" value="1"/>
</dbReference>
<dbReference type="PRINTS" id="PR00047">
    <property type="entry name" value="STROIDFINGER"/>
</dbReference>
<dbReference type="PROSITE" id="PS51030">
    <property type="entry name" value="NUCLEAR_REC_DBD_2"/>
    <property type="match status" value="1"/>
</dbReference>
<dbReference type="PANTHER" id="PTHR48092">
    <property type="entry name" value="KNIRPS-RELATED PROTEIN-RELATED"/>
    <property type="match status" value="1"/>
</dbReference>
<evidence type="ECO:0000256" key="8">
    <source>
        <dbReference type="ARBA" id="ARBA00023170"/>
    </source>
</evidence>
<comment type="caution">
    <text evidence="12">The sequence shown here is derived from an EMBL/GenBank/DDBJ whole genome shotgun (WGS) entry which is preliminary data.</text>
</comment>
<evidence type="ECO:0000256" key="10">
    <source>
        <dbReference type="SAM" id="MobiDB-lite"/>
    </source>
</evidence>
<feature type="region of interest" description="Disordered" evidence="10">
    <location>
        <begin position="98"/>
        <end position="182"/>
    </location>
</feature>
<keyword evidence="9" id="KW-0539">Nucleus</keyword>
<keyword evidence="6" id="KW-0238">DNA-binding</keyword>
<evidence type="ECO:0000256" key="7">
    <source>
        <dbReference type="ARBA" id="ARBA00023163"/>
    </source>
</evidence>
<dbReference type="GO" id="GO:0043565">
    <property type="term" value="F:sequence-specific DNA binding"/>
    <property type="evidence" value="ECO:0007669"/>
    <property type="project" value="InterPro"/>
</dbReference>
<dbReference type="OrthoDB" id="5850793at2759"/>
<evidence type="ECO:0000256" key="9">
    <source>
        <dbReference type="ARBA" id="ARBA00023242"/>
    </source>
</evidence>
<dbReference type="InterPro" id="IPR001628">
    <property type="entry name" value="Znf_hrmn_rcpt"/>
</dbReference>
<evidence type="ECO:0000256" key="4">
    <source>
        <dbReference type="ARBA" id="ARBA00022833"/>
    </source>
</evidence>
<evidence type="ECO:0000313" key="13">
    <source>
        <dbReference type="Proteomes" id="UP000094527"/>
    </source>
</evidence>
<gene>
    <name evidence="12" type="ORF">Ocin01_11553</name>
</gene>
<feature type="compositionally biased region" description="Polar residues" evidence="10">
    <location>
        <begin position="119"/>
        <end position="146"/>
    </location>
</feature>
<keyword evidence="2" id="KW-0479">Metal-binding</keyword>
<accession>A0A1D2MQJ1</accession>
<protein>
    <submittedName>
        <fullName evidence="12">Protein embryonic gonad</fullName>
    </submittedName>
</protein>
<dbReference type="PROSITE" id="PS00031">
    <property type="entry name" value="NUCLEAR_REC_DBD_1"/>
    <property type="match status" value="1"/>
</dbReference>
<keyword evidence="13" id="KW-1185">Reference proteome</keyword>
<feature type="compositionally biased region" description="Basic and acidic residues" evidence="10">
    <location>
        <begin position="148"/>
        <end position="161"/>
    </location>
</feature>
<keyword evidence="7" id="KW-0804">Transcription</keyword>
<dbReference type="OMA" id="PSTAYER"/>
<keyword evidence="4" id="KW-0862">Zinc</keyword>
<name>A0A1D2MQJ1_ORCCI</name>
<evidence type="ECO:0000313" key="12">
    <source>
        <dbReference type="EMBL" id="ODM95128.1"/>
    </source>
</evidence>
<dbReference type="Pfam" id="PF00105">
    <property type="entry name" value="zf-C4"/>
    <property type="match status" value="1"/>
</dbReference>
<dbReference type="SUPFAM" id="SSF57716">
    <property type="entry name" value="Glucocorticoid receptor-like (DNA-binding domain)"/>
    <property type="match status" value="1"/>
</dbReference>
<organism evidence="12 13">
    <name type="scientific">Orchesella cincta</name>
    <name type="common">Springtail</name>
    <name type="synonym">Podura cincta</name>
    <dbReference type="NCBI Taxonomy" id="48709"/>
    <lineage>
        <taxon>Eukaryota</taxon>
        <taxon>Metazoa</taxon>
        <taxon>Ecdysozoa</taxon>
        <taxon>Arthropoda</taxon>
        <taxon>Hexapoda</taxon>
        <taxon>Collembola</taxon>
        <taxon>Entomobryomorpha</taxon>
        <taxon>Entomobryoidea</taxon>
        <taxon>Orchesellidae</taxon>
        <taxon>Orchesellinae</taxon>
        <taxon>Orchesella</taxon>
    </lineage>
</organism>
<reference evidence="12 13" key="1">
    <citation type="journal article" date="2016" name="Genome Biol. Evol.">
        <title>Gene Family Evolution Reflects Adaptation to Soil Environmental Stressors in the Genome of the Collembolan Orchesella cincta.</title>
        <authorList>
            <person name="Faddeeva-Vakhrusheva A."/>
            <person name="Derks M.F."/>
            <person name="Anvar S.Y."/>
            <person name="Agamennone V."/>
            <person name="Suring W."/>
            <person name="Smit S."/>
            <person name="van Straalen N.M."/>
            <person name="Roelofs D."/>
        </authorList>
    </citation>
    <scope>NUCLEOTIDE SEQUENCE [LARGE SCALE GENOMIC DNA]</scope>
    <source>
        <tissue evidence="12">Mixed pool</tissue>
    </source>
</reference>
<dbReference type="InterPro" id="IPR013088">
    <property type="entry name" value="Znf_NHR/GATA"/>
</dbReference>
<dbReference type="STRING" id="48709.A0A1D2MQJ1"/>
<evidence type="ECO:0000256" key="5">
    <source>
        <dbReference type="ARBA" id="ARBA00023015"/>
    </source>
</evidence>
<dbReference type="InterPro" id="IPR050200">
    <property type="entry name" value="Nuclear_hormone_rcpt_NR3"/>
</dbReference>
<keyword evidence="8" id="KW-0675">Receptor</keyword>
<sequence>MNQLCKVCGEPAAGFHFGAFTCEGCKSFFGRTYNNVSGISECKNGGRCEITKKNRTSCKSCRLRKCLSVGMSKSGSRYGRRSNWFKIHCLLSAQSQNGGMNSASEANNNNSSTTNNNNPQGSFPPNSMGKSPIPSTVTSLGSLSGNSVDERERDRSERERTPSSSASRNGATNGLPPAFSSFAAGLSPESREQFLASLNRKLVNPELADYFRAAGVAGLGGLAGAGGFQCLVVESHLGIVMMTAVKICPEPPLLEAQVPSSLRIPKLPLMKTKLQTLYLPCLLDLL</sequence>
<dbReference type="Proteomes" id="UP000094527">
    <property type="component" value="Unassembled WGS sequence"/>
</dbReference>
<dbReference type="GO" id="GO:0003700">
    <property type="term" value="F:DNA-binding transcription factor activity"/>
    <property type="evidence" value="ECO:0007669"/>
    <property type="project" value="InterPro"/>
</dbReference>
<dbReference type="EMBL" id="LJIJ01000708">
    <property type="protein sequence ID" value="ODM95128.1"/>
    <property type="molecule type" value="Genomic_DNA"/>
</dbReference>
<comment type="subcellular location">
    <subcellularLocation>
        <location evidence="1">Nucleus</location>
    </subcellularLocation>
</comment>
<keyword evidence="3" id="KW-0863">Zinc-finger</keyword>
<dbReference type="GO" id="GO:0005634">
    <property type="term" value="C:nucleus"/>
    <property type="evidence" value="ECO:0007669"/>
    <property type="project" value="UniProtKB-SubCell"/>
</dbReference>
<dbReference type="GO" id="GO:0008270">
    <property type="term" value="F:zinc ion binding"/>
    <property type="evidence" value="ECO:0007669"/>
    <property type="project" value="UniProtKB-KW"/>
</dbReference>
<dbReference type="AlphaFoldDB" id="A0A1D2MQJ1"/>
<keyword evidence="5" id="KW-0805">Transcription regulation</keyword>
<feature type="domain" description="Nuclear receptor" evidence="11">
    <location>
        <begin position="2"/>
        <end position="78"/>
    </location>
</feature>
<dbReference type="SMART" id="SM00399">
    <property type="entry name" value="ZnF_C4"/>
    <property type="match status" value="1"/>
</dbReference>
<evidence type="ECO:0000256" key="6">
    <source>
        <dbReference type="ARBA" id="ARBA00023125"/>
    </source>
</evidence>
<evidence type="ECO:0000259" key="11">
    <source>
        <dbReference type="PROSITE" id="PS51030"/>
    </source>
</evidence>